<dbReference type="Pfam" id="PF02758">
    <property type="entry name" value="PYRIN"/>
    <property type="match status" value="1"/>
</dbReference>
<reference evidence="2" key="2">
    <citation type="submission" date="2025-09" db="UniProtKB">
        <authorList>
            <consortium name="Ensembl"/>
        </authorList>
    </citation>
    <scope>IDENTIFICATION</scope>
</reference>
<sequence>CFKTAPTRVREMLLKVLENLKEEEFKQFKWYLQDSDIVSRIPRSRLEKTDMLDLVDLMLQTYGQHAINRFVLQLLCNFFMFHWR</sequence>
<feature type="domain" description="Pyrin" evidence="1">
    <location>
        <begin position="5"/>
        <end position="75"/>
    </location>
</feature>
<dbReference type="Ensembl" id="ENSMAMT00000014363.2">
    <property type="protein sequence ID" value="ENSMAMP00000013980.2"/>
    <property type="gene ID" value="ENSMAMG00000009487.2"/>
</dbReference>
<organism evidence="2 3">
    <name type="scientific">Mastacembelus armatus</name>
    <name type="common">zig-zag eel</name>
    <dbReference type="NCBI Taxonomy" id="205130"/>
    <lineage>
        <taxon>Eukaryota</taxon>
        <taxon>Metazoa</taxon>
        <taxon>Chordata</taxon>
        <taxon>Craniata</taxon>
        <taxon>Vertebrata</taxon>
        <taxon>Euteleostomi</taxon>
        <taxon>Actinopterygii</taxon>
        <taxon>Neopterygii</taxon>
        <taxon>Teleostei</taxon>
        <taxon>Neoteleostei</taxon>
        <taxon>Acanthomorphata</taxon>
        <taxon>Anabantaria</taxon>
        <taxon>Synbranchiformes</taxon>
        <taxon>Mastacembelidae</taxon>
        <taxon>Mastacembelus</taxon>
    </lineage>
</organism>
<keyword evidence="3" id="KW-1185">Reference proteome</keyword>
<protein>
    <recommendedName>
        <fullName evidence="1">Pyrin domain-containing protein</fullName>
    </recommendedName>
</protein>
<dbReference type="InterPro" id="IPR004020">
    <property type="entry name" value="DAPIN"/>
</dbReference>
<dbReference type="Proteomes" id="UP000261640">
    <property type="component" value="Unplaced"/>
</dbReference>
<dbReference type="PROSITE" id="PS50824">
    <property type="entry name" value="DAPIN"/>
    <property type="match status" value="1"/>
</dbReference>
<evidence type="ECO:0000313" key="2">
    <source>
        <dbReference type="Ensembl" id="ENSMAMP00000013980.2"/>
    </source>
</evidence>
<evidence type="ECO:0000259" key="1">
    <source>
        <dbReference type="PROSITE" id="PS50824"/>
    </source>
</evidence>
<dbReference type="SUPFAM" id="SSF47986">
    <property type="entry name" value="DEATH domain"/>
    <property type="match status" value="1"/>
</dbReference>
<dbReference type="GeneTree" id="ENSGT00940000177379"/>
<dbReference type="Gene3D" id="1.10.533.10">
    <property type="entry name" value="Death Domain, Fas"/>
    <property type="match status" value="1"/>
</dbReference>
<dbReference type="STRING" id="205130.ENSMAMP00000013980"/>
<proteinExistence type="predicted"/>
<dbReference type="AlphaFoldDB" id="A0A3Q3RZA3"/>
<dbReference type="InterPro" id="IPR011029">
    <property type="entry name" value="DEATH-like_dom_sf"/>
</dbReference>
<reference evidence="2" key="1">
    <citation type="submission" date="2025-08" db="UniProtKB">
        <authorList>
            <consortium name="Ensembl"/>
        </authorList>
    </citation>
    <scope>IDENTIFICATION</scope>
</reference>
<evidence type="ECO:0000313" key="3">
    <source>
        <dbReference type="Proteomes" id="UP000261640"/>
    </source>
</evidence>
<dbReference type="InParanoid" id="A0A3Q3RZA3"/>
<dbReference type="SMART" id="SM01289">
    <property type="entry name" value="PYRIN"/>
    <property type="match status" value="1"/>
</dbReference>
<accession>A0A3Q3RZA3</accession>
<name>A0A3Q3RZA3_9TELE</name>